<gene>
    <name evidence="1" type="ORF">EJ02DRAFT_452512</name>
</gene>
<accession>A0A6A5SWX7</accession>
<dbReference type="EMBL" id="ML976017">
    <property type="protein sequence ID" value="KAF1944410.1"/>
    <property type="molecule type" value="Genomic_DNA"/>
</dbReference>
<name>A0A6A5SWX7_9PLEO</name>
<sequence length="76" mass="9143">MQHCPQYQACQCVWNGLSILAYRYFALPMPYLDYIRMRNLLRSARMNIFYMNCLLLKRAGLCGIPRDRPGFHIYEY</sequence>
<dbReference type="Proteomes" id="UP000800038">
    <property type="component" value="Unassembled WGS sequence"/>
</dbReference>
<protein>
    <submittedName>
        <fullName evidence="1">Uncharacterized protein</fullName>
    </submittedName>
</protein>
<dbReference type="AlphaFoldDB" id="A0A6A5SWX7"/>
<keyword evidence="2" id="KW-1185">Reference proteome</keyword>
<evidence type="ECO:0000313" key="2">
    <source>
        <dbReference type="Proteomes" id="UP000800038"/>
    </source>
</evidence>
<organism evidence="1 2">
    <name type="scientific">Clathrospora elynae</name>
    <dbReference type="NCBI Taxonomy" id="706981"/>
    <lineage>
        <taxon>Eukaryota</taxon>
        <taxon>Fungi</taxon>
        <taxon>Dikarya</taxon>
        <taxon>Ascomycota</taxon>
        <taxon>Pezizomycotina</taxon>
        <taxon>Dothideomycetes</taxon>
        <taxon>Pleosporomycetidae</taxon>
        <taxon>Pleosporales</taxon>
        <taxon>Diademaceae</taxon>
        <taxon>Clathrospora</taxon>
    </lineage>
</organism>
<reference evidence="1" key="1">
    <citation type="journal article" date="2020" name="Stud. Mycol.">
        <title>101 Dothideomycetes genomes: a test case for predicting lifestyles and emergence of pathogens.</title>
        <authorList>
            <person name="Haridas S."/>
            <person name="Albert R."/>
            <person name="Binder M."/>
            <person name="Bloem J."/>
            <person name="Labutti K."/>
            <person name="Salamov A."/>
            <person name="Andreopoulos B."/>
            <person name="Baker S."/>
            <person name="Barry K."/>
            <person name="Bills G."/>
            <person name="Bluhm B."/>
            <person name="Cannon C."/>
            <person name="Castanera R."/>
            <person name="Culley D."/>
            <person name="Daum C."/>
            <person name="Ezra D."/>
            <person name="Gonzalez J."/>
            <person name="Henrissat B."/>
            <person name="Kuo A."/>
            <person name="Liang C."/>
            <person name="Lipzen A."/>
            <person name="Lutzoni F."/>
            <person name="Magnuson J."/>
            <person name="Mondo S."/>
            <person name="Nolan M."/>
            <person name="Ohm R."/>
            <person name="Pangilinan J."/>
            <person name="Park H.-J."/>
            <person name="Ramirez L."/>
            <person name="Alfaro M."/>
            <person name="Sun H."/>
            <person name="Tritt A."/>
            <person name="Yoshinaga Y."/>
            <person name="Zwiers L.-H."/>
            <person name="Turgeon B."/>
            <person name="Goodwin S."/>
            <person name="Spatafora J."/>
            <person name="Crous P."/>
            <person name="Grigoriev I."/>
        </authorList>
    </citation>
    <scope>NUCLEOTIDE SEQUENCE</scope>
    <source>
        <strain evidence="1">CBS 161.51</strain>
    </source>
</reference>
<proteinExistence type="predicted"/>
<evidence type="ECO:0000313" key="1">
    <source>
        <dbReference type="EMBL" id="KAF1944410.1"/>
    </source>
</evidence>